<dbReference type="GO" id="GO:0006811">
    <property type="term" value="P:monoatomic ion transport"/>
    <property type="evidence" value="ECO:0007669"/>
    <property type="project" value="UniProtKB-KW"/>
</dbReference>
<evidence type="ECO:0000313" key="16">
    <source>
        <dbReference type="Proteomes" id="UP000077177"/>
    </source>
</evidence>
<proteinExistence type="inferred from homology"/>
<dbReference type="EMBL" id="CP011390">
    <property type="protein sequence ID" value="ANE52481.1"/>
    <property type="molecule type" value="Genomic_DNA"/>
</dbReference>
<dbReference type="InterPro" id="IPR012910">
    <property type="entry name" value="Plug_dom"/>
</dbReference>
<evidence type="ECO:0000256" key="6">
    <source>
        <dbReference type="ARBA" id="ARBA00023065"/>
    </source>
</evidence>
<keyword evidence="8 10" id="KW-0472">Membrane</keyword>
<evidence type="ECO:0000256" key="10">
    <source>
        <dbReference type="PROSITE-ProRule" id="PRU01360"/>
    </source>
</evidence>
<dbReference type="Proteomes" id="UP000077177">
    <property type="component" value="Chromosome"/>
</dbReference>
<dbReference type="PANTHER" id="PTHR30069:SF53">
    <property type="entry name" value="COLICIN I RECEPTOR-RELATED"/>
    <property type="match status" value="1"/>
</dbReference>
<evidence type="ECO:0000313" key="15">
    <source>
        <dbReference type="EMBL" id="ANE52481.1"/>
    </source>
</evidence>
<organism evidence="15 16">
    <name type="scientific">Flavisolibacter tropicus</name>
    <dbReference type="NCBI Taxonomy" id="1492898"/>
    <lineage>
        <taxon>Bacteria</taxon>
        <taxon>Pseudomonadati</taxon>
        <taxon>Bacteroidota</taxon>
        <taxon>Chitinophagia</taxon>
        <taxon>Chitinophagales</taxon>
        <taxon>Chitinophagaceae</taxon>
        <taxon>Flavisolibacter</taxon>
    </lineage>
</organism>
<keyword evidence="6" id="KW-0406">Ion transport</keyword>
<evidence type="ECO:0000256" key="3">
    <source>
        <dbReference type="ARBA" id="ARBA00022452"/>
    </source>
</evidence>
<keyword evidence="16" id="KW-1185">Reference proteome</keyword>
<keyword evidence="7 11" id="KW-0798">TonB box</keyword>
<accession>A0A172TZF6</accession>
<dbReference type="AlphaFoldDB" id="A0A172TZF6"/>
<keyword evidence="4 10" id="KW-0812">Transmembrane</keyword>
<dbReference type="InterPro" id="IPR037066">
    <property type="entry name" value="Plug_dom_sf"/>
</dbReference>
<dbReference type="Gene3D" id="2.170.130.10">
    <property type="entry name" value="TonB-dependent receptor, plug domain"/>
    <property type="match status" value="1"/>
</dbReference>
<dbReference type="PROSITE" id="PS52016">
    <property type="entry name" value="TONB_DEPENDENT_REC_3"/>
    <property type="match status" value="1"/>
</dbReference>
<protein>
    <recommendedName>
        <fullName evidence="17">TonB-dependent receptor</fullName>
    </recommendedName>
</protein>
<evidence type="ECO:0000256" key="5">
    <source>
        <dbReference type="ARBA" id="ARBA00022729"/>
    </source>
</evidence>
<feature type="domain" description="TonB-dependent receptor plug" evidence="14">
    <location>
        <begin position="106"/>
        <end position="211"/>
    </location>
</feature>
<gene>
    <name evidence="15" type="ORF">SY85_20365</name>
</gene>
<name>A0A172TZF6_9BACT</name>
<dbReference type="PANTHER" id="PTHR30069">
    <property type="entry name" value="TONB-DEPENDENT OUTER MEMBRANE RECEPTOR"/>
    <property type="match status" value="1"/>
</dbReference>
<comment type="similarity">
    <text evidence="10 11">Belongs to the TonB-dependent receptor family.</text>
</comment>
<reference evidence="15 16" key="2">
    <citation type="journal article" date="2016" name="Int. J. Syst. Evol. Microbiol.">
        <title>Flavisolibacter tropicus sp. nov., isolated from tropical soil.</title>
        <authorList>
            <person name="Lee J.J."/>
            <person name="Kang M.S."/>
            <person name="Kim G.S."/>
            <person name="Lee C.S."/>
            <person name="Lim S."/>
            <person name="Lee J."/>
            <person name="Roh S.H."/>
            <person name="Kang H."/>
            <person name="Ha J.M."/>
            <person name="Bae S."/>
            <person name="Jung H.Y."/>
            <person name="Kim M.K."/>
        </authorList>
    </citation>
    <scope>NUCLEOTIDE SEQUENCE [LARGE SCALE GENOMIC DNA]</scope>
    <source>
        <strain evidence="15 16">LCS9</strain>
    </source>
</reference>
<dbReference type="Pfam" id="PF07715">
    <property type="entry name" value="Plug"/>
    <property type="match status" value="1"/>
</dbReference>
<feature type="domain" description="TonB-dependent receptor-like beta-barrel" evidence="13">
    <location>
        <begin position="232"/>
        <end position="672"/>
    </location>
</feature>
<dbReference type="Gene3D" id="2.40.170.20">
    <property type="entry name" value="TonB-dependent receptor, beta-barrel domain"/>
    <property type="match status" value="1"/>
</dbReference>
<keyword evidence="3 10" id="KW-1134">Transmembrane beta strand</keyword>
<dbReference type="KEGG" id="fla:SY85_20365"/>
<dbReference type="Pfam" id="PF00593">
    <property type="entry name" value="TonB_dep_Rec_b-barrel"/>
    <property type="match status" value="1"/>
</dbReference>
<sequence>MSLSASGRWEDEQQRSKPEDLPLSIKPFTLSGEKQEMSGCNSALHFYLILFRKQSQRILTVMRKVFAVAALITSSQLMAQADTTGHTLNEVVVTANKYPNKTSLTGKVVTIISRQDIERAGGRDLSQLITEQGGIYINGANSNAAKDKSIYVRGGRVEHTLITIDGVPVYDASGIGSNFDIRQISIDQVERVEILKGSQSTLYGSDAIAGVINIITRKSGTKPFGGYGAFNYGSFNTLHANVGLNGKQKQFDYSIGYSYSNTDGISEAEQPTSATKTFDKDGLKQHAFQANLRIQANSILVVKPYVRYSKNKGGYDAGGFTDGENYFYTVENLQAGVRNELKLGASKLNVLYNYNKVDRGYQQPTTASSYKANEHYAEAFAVIPFNKLTLTSGIDFRSSNTDQISGSVWVPNLSSDSVHHNQLGAYASLNFNSGNGFNLEGGGRFNHHSEYGSHFAFNLNPSYLIHEQWKVFANLSSGYKTPGLYQLFSNYGNRYLDPENSITWEGGLQFFTKDEKANVRATYFNRTINDVINFGFNSATMQSQYINQDKQKDHGFELEAKWKIIEQLQAKVMYSYVDGEVHTKAATKDTTYFNLYRRPQSQLNISWGSQLTKALYISAQANAIGKNKDVTFPPPTYEQKELTLDNYLLINFYAEYALLKNRLKIFADLRNLGDVHYNEIYGYNAPGFNGYGGFRFNF</sequence>
<evidence type="ECO:0000256" key="1">
    <source>
        <dbReference type="ARBA" id="ARBA00004571"/>
    </source>
</evidence>
<dbReference type="STRING" id="1492898.SY85_20365"/>
<dbReference type="InterPro" id="IPR000531">
    <property type="entry name" value="Beta-barrel_TonB"/>
</dbReference>
<evidence type="ECO:0000256" key="12">
    <source>
        <dbReference type="SAM" id="MobiDB-lite"/>
    </source>
</evidence>
<dbReference type="CDD" id="cd01347">
    <property type="entry name" value="ligand_gated_channel"/>
    <property type="match status" value="1"/>
</dbReference>
<reference evidence="16" key="1">
    <citation type="submission" date="2015-01" db="EMBL/GenBank/DDBJ databases">
        <title>Flavisolibacter sp./LCS9/ whole genome sequencing.</title>
        <authorList>
            <person name="Kim M.K."/>
            <person name="Srinivasan S."/>
            <person name="Lee J.-J."/>
        </authorList>
    </citation>
    <scope>NUCLEOTIDE SEQUENCE [LARGE SCALE GENOMIC DNA]</scope>
    <source>
        <strain evidence="16">LCS9</strain>
    </source>
</reference>
<evidence type="ECO:0000256" key="11">
    <source>
        <dbReference type="RuleBase" id="RU003357"/>
    </source>
</evidence>
<evidence type="ECO:0000259" key="14">
    <source>
        <dbReference type="Pfam" id="PF07715"/>
    </source>
</evidence>
<evidence type="ECO:0000256" key="8">
    <source>
        <dbReference type="ARBA" id="ARBA00023136"/>
    </source>
</evidence>
<comment type="subcellular location">
    <subcellularLocation>
        <location evidence="1 10">Cell outer membrane</location>
        <topology evidence="1 10">Multi-pass membrane protein</topology>
    </subcellularLocation>
</comment>
<evidence type="ECO:0000256" key="7">
    <source>
        <dbReference type="ARBA" id="ARBA00023077"/>
    </source>
</evidence>
<keyword evidence="2 10" id="KW-0813">Transport</keyword>
<evidence type="ECO:0000256" key="2">
    <source>
        <dbReference type="ARBA" id="ARBA00022448"/>
    </source>
</evidence>
<keyword evidence="5" id="KW-0732">Signal</keyword>
<evidence type="ECO:0000256" key="9">
    <source>
        <dbReference type="ARBA" id="ARBA00023237"/>
    </source>
</evidence>
<dbReference type="SUPFAM" id="SSF56935">
    <property type="entry name" value="Porins"/>
    <property type="match status" value="1"/>
</dbReference>
<feature type="region of interest" description="Disordered" evidence="12">
    <location>
        <begin position="1"/>
        <end position="24"/>
    </location>
</feature>
<evidence type="ECO:0000256" key="4">
    <source>
        <dbReference type="ARBA" id="ARBA00022692"/>
    </source>
</evidence>
<dbReference type="GO" id="GO:0015889">
    <property type="term" value="P:cobalamin transport"/>
    <property type="evidence" value="ECO:0007669"/>
    <property type="project" value="TreeGrafter"/>
</dbReference>
<evidence type="ECO:0008006" key="17">
    <source>
        <dbReference type="Google" id="ProtNLM"/>
    </source>
</evidence>
<dbReference type="GO" id="GO:0009279">
    <property type="term" value="C:cell outer membrane"/>
    <property type="evidence" value="ECO:0007669"/>
    <property type="project" value="UniProtKB-SubCell"/>
</dbReference>
<dbReference type="InterPro" id="IPR036942">
    <property type="entry name" value="Beta-barrel_TonB_sf"/>
</dbReference>
<feature type="compositionally biased region" description="Basic and acidic residues" evidence="12">
    <location>
        <begin position="8"/>
        <end position="20"/>
    </location>
</feature>
<dbReference type="InterPro" id="IPR039426">
    <property type="entry name" value="TonB-dep_rcpt-like"/>
</dbReference>
<keyword evidence="9 10" id="KW-0998">Cell outer membrane</keyword>
<evidence type="ECO:0000259" key="13">
    <source>
        <dbReference type="Pfam" id="PF00593"/>
    </source>
</evidence>